<protein>
    <submittedName>
        <fullName evidence="2">8872_t:CDS:1</fullName>
    </submittedName>
</protein>
<feature type="region of interest" description="Disordered" evidence="1">
    <location>
        <begin position="410"/>
        <end position="452"/>
    </location>
</feature>
<dbReference type="Proteomes" id="UP000789901">
    <property type="component" value="Unassembled WGS sequence"/>
</dbReference>
<dbReference type="EMBL" id="CAJVQB010012598">
    <property type="protein sequence ID" value="CAG8756696.1"/>
    <property type="molecule type" value="Genomic_DNA"/>
</dbReference>
<organism evidence="2 3">
    <name type="scientific">Gigaspora margarita</name>
    <dbReference type="NCBI Taxonomy" id="4874"/>
    <lineage>
        <taxon>Eukaryota</taxon>
        <taxon>Fungi</taxon>
        <taxon>Fungi incertae sedis</taxon>
        <taxon>Mucoromycota</taxon>
        <taxon>Glomeromycotina</taxon>
        <taxon>Glomeromycetes</taxon>
        <taxon>Diversisporales</taxon>
        <taxon>Gigasporaceae</taxon>
        <taxon>Gigaspora</taxon>
    </lineage>
</organism>
<name>A0ABN7VC98_GIGMA</name>
<proteinExistence type="predicted"/>
<gene>
    <name evidence="2" type="ORF">GMARGA_LOCUS16994</name>
</gene>
<evidence type="ECO:0000256" key="1">
    <source>
        <dbReference type="SAM" id="MobiDB-lite"/>
    </source>
</evidence>
<keyword evidence="3" id="KW-1185">Reference proteome</keyword>
<comment type="caution">
    <text evidence="2">The sequence shown here is derived from an EMBL/GenBank/DDBJ whole genome shotgun (WGS) entry which is preliminary data.</text>
</comment>
<accession>A0ABN7VC98</accession>
<evidence type="ECO:0000313" key="2">
    <source>
        <dbReference type="EMBL" id="CAG8756696.1"/>
    </source>
</evidence>
<reference evidence="2 3" key="1">
    <citation type="submission" date="2021-06" db="EMBL/GenBank/DDBJ databases">
        <authorList>
            <person name="Kallberg Y."/>
            <person name="Tangrot J."/>
            <person name="Rosling A."/>
        </authorList>
    </citation>
    <scope>NUCLEOTIDE SEQUENCE [LARGE SCALE GENOMIC DNA]</scope>
    <source>
        <strain evidence="2 3">120-4 pot B 10/14</strain>
    </source>
</reference>
<sequence length="452" mass="51545">MVLRVCCGLHCADITAETLIEGHRGHCKDIDVLWNNIENNIVDITIKTREKELHLAEIGAACSVMNSTTAVLQSAIGRVDTTLKSVGKRPSELVNDDCTKKIKHIEDSPIAANSELEYDYGKTDTDGPYDADEANEIQCLTEGEIVIRGQLLTILNLIKKDDVNLGKTHMTSVCLNQIIDFSDVEIKRLIEKYLNNEQQDWNPSDDYKQYIEQFREGVCNRAQVPMLVRKTFVEERFDPYFNDGHDIVQHIFTHCSVRLEAPRSYQPLRLERSYSIDTVVYIINRIFRMHQDVINCGWIEITTPSTKKRKFDGVLKIERGKGRIVIAIIEFSKGIQASLTKEGDDNVEYLMRPLPGVYILDKFTEIKIPESFDEFEAFAEKFTELMNFQADALSTVRSFNKSIQTKENSHIFTTSVKDTPQKGPPKKQEISEYQHSSPRSPCPGDPESPIME</sequence>
<evidence type="ECO:0000313" key="3">
    <source>
        <dbReference type="Proteomes" id="UP000789901"/>
    </source>
</evidence>